<feature type="binding site" evidence="8">
    <location>
        <position position="14"/>
    </location>
    <ligand>
        <name>NAD(+)</name>
        <dbReference type="ChEBI" id="CHEBI:57540"/>
    </ligand>
</feature>
<dbReference type="Gene3D" id="3.90.110.10">
    <property type="entry name" value="Lactate dehydrogenase/glycoside hydrolase, family 4, C-terminal"/>
    <property type="match status" value="1"/>
</dbReference>
<dbReference type="PROSITE" id="PS00068">
    <property type="entry name" value="MDH"/>
    <property type="match status" value="1"/>
</dbReference>
<evidence type="ECO:0000313" key="13">
    <source>
        <dbReference type="EMBL" id="CAE2211329.1"/>
    </source>
</evidence>
<proteinExistence type="inferred from homology"/>
<dbReference type="InterPro" id="IPR015955">
    <property type="entry name" value="Lactate_DH/Glyco_Ohase_4_C"/>
</dbReference>
<feature type="domain" description="Lactate/malate dehydrogenase N-terminal" evidence="11">
    <location>
        <begin position="10"/>
        <end position="117"/>
    </location>
</feature>
<dbReference type="EMBL" id="HBKP01007405">
    <property type="protein sequence ID" value="CAE2211329.1"/>
    <property type="molecule type" value="Transcribed_RNA"/>
</dbReference>
<dbReference type="FunFam" id="3.90.110.10:FF:000002">
    <property type="entry name" value="Malate dehydrogenase"/>
    <property type="match status" value="1"/>
</dbReference>
<evidence type="ECO:0000256" key="1">
    <source>
        <dbReference type="ARBA" id="ARBA00003966"/>
    </source>
</evidence>
<evidence type="ECO:0000259" key="12">
    <source>
        <dbReference type="Pfam" id="PF02866"/>
    </source>
</evidence>
<evidence type="ECO:0000256" key="8">
    <source>
        <dbReference type="PIRSR" id="PIRSR000102-3"/>
    </source>
</evidence>
<dbReference type="InterPro" id="IPR010945">
    <property type="entry name" value="Malate_DH_type2"/>
</dbReference>
<evidence type="ECO:0000256" key="10">
    <source>
        <dbReference type="RuleBase" id="RU003405"/>
    </source>
</evidence>
<feature type="domain" description="Lactate/malate dehydrogenase C-terminal" evidence="12">
    <location>
        <begin position="129"/>
        <end position="305"/>
    </location>
</feature>
<feature type="binding site" evidence="8">
    <location>
        <begin position="101"/>
        <end position="103"/>
    </location>
    <ligand>
        <name>NAD(+)</name>
        <dbReference type="ChEBI" id="CHEBI:57540"/>
    </ligand>
</feature>
<dbReference type="GO" id="GO:0006108">
    <property type="term" value="P:malate metabolic process"/>
    <property type="evidence" value="ECO:0007669"/>
    <property type="project" value="InterPro"/>
</dbReference>
<keyword evidence="5 8" id="KW-0520">NAD</keyword>
<feature type="active site" description="Proton acceptor" evidence="6">
    <location>
        <position position="160"/>
    </location>
</feature>
<comment type="function">
    <text evidence="1">Catalyzes the reversible oxidation of malate to oxaloacetate.</text>
</comment>
<comment type="similarity">
    <text evidence="2">Belongs to the LDH/MDH superfamily. MDH type 2 family.</text>
</comment>
<evidence type="ECO:0000256" key="4">
    <source>
        <dbReference type="ARBA" id="ARBA00023002"/>
    </source>
</evidence>
<organism evidence="13">
    <name type="scientific">Vannella robusta</name>
    <dbReference type="NCBI Taxonomy" id="1487602"/>
    <lineage>
        <taxon>Eukaryota</taxon>
        <taxon>Amoebozoa</taxon>
        <taxon>Discosea</taxon>
        <taxon>Flabellinia</taxon>
        <taxon>Vannellidae</taxon>
        <taxon>Vannella</taxon>
    </lineage>
</organism>
<dbReference type="Pfam" id="PF00056">
    <property type="entry name" value="Ldh_1_N"/>
    <property type="match status" value="1"/>
</dbReference>
<evidence type="ECO:0000256" key="7">
    <source>
        <dbReference type="PIRSR" id="PIRSR000102-2"/>
    </source>
</evidence>
<name>A0A7S4MAZ8_9EUKA</name>
<dbReference type="SUPFAM" id="SSF56327">
    <property type="entry name" value="LDH C-terminal domain-like"/>
    <property type="match status" value="1"/>
</dbReference>
<evidence type="ECO:0000259" key="11">
    <source>
        <dbReference type="Pfam" id="PF00056"/>
    </source>
</evidence>
<feature type="binding site" evidence="7">
    <location>
        <position position="135"/>
    </location>
    <ligand>
        <name>substrate</name>
    </ligand>
</feature>
<dbReference type="InterPro" id="IPR001236">
    <property type="entry name" value="Lactate/malate_DH_N"/>
</dbReference>
<dbReference type="InterPro" id="IPR011274">
    <property type="entry name" value="Malate_DH_NAD-dep_euk"/>
</dbReference>
<evidence type="ECO:0000256" key="3">
    <source>
        <dbReference type="ARBA" id="ARBA00012995"/>
    </source>
</evidence>
<feature type="binding site" evidence="7">
    <location>
        <position position="103"/>
    </location>
    <ligand>
        <name>substrate</name>
    </ligand>
</feature>
<dbReference type="Gene3D" id="3.40.50.720">
    <property type="entry name" value="NAD(P)-binding Rossmann-like Domain"/>
    <property type="match status" value="1"/>
</dbReference>
<dbReference type="CDD" id="cd01336">
    <property type="entry name" value="MDH_cytoplasmic_cytosolic"/>
    <property type="match status" value="1"/>
</dbReference>
<dbReference type="Pfam" id="PF02866">
    <property type="entry name" value="Ldh_1_C"/>
    <property type="match status" value="1"/>
</dbReference>
<evidence type="ECO:0000256" key="5">
    <source>
        <dbReference type="ARBA" id="ARBA00023027"/>
    </source>
</evidence>
<keyword evidence="4 9" id="KW-0560">Oxidoreductase</keyword>
<dbReference type="AlphaFoldDB" id="A0A7S4MAZ8"/>
<evidence type="ECO:0000256" key="9">
    <source>
        <dbReference type="RuleBase" id="RU003369"/>
    </source>
</evidence>
<dbReference type="InterPro" id="IPR001252">
    <property type="entry name" value="Malate_DH_AS"/>
</dbReference>
<accession>A0A7S4MAZ8</accession>
<sequence>MFGKDQPIILHLLDIPPCATILSGVVMELDDCALPLLRGVVSSVDVEEGLKDVDYAVLVGAFPRREGMERKDLLEKNCAIFKQQGAALAKVASKNVKVLVVGNPANTNSLIALTSAKGAIPKENFTALTRLDHNRARNQIAKKLGVTIPQVQNVVIWGNHSSTQYPDVSYGFVTDYPNKGDRTSVADAVNDQEWLQGEFIRTVQKRGAAIIDARKLSSAGSAAQAICDHMRNWVLGTSEGEYVSMAVPSDGSYGVPEGIIYSFPVTCKDGSYTIVPNLEVSEFSKEKMVATANELQGERDLAFNFLKE</sequence>
<dbReference type="InterPro" id="IPR022383">
    <property type="entry name" value="Lactate/malate_DH_C"/>
</dbReference>
<reference evidence="13" key="1">
    <citation type="submission" date="2021-01" db="EMBL/GenBank/DDBJ databases">
        <authorList>
            <person name="Corre E."/>
            <person name="Pelletier E."/>
            <person name="Niang G."/>
            <person name="Scheremetjew M."/>
            <person name="Finn R."/>
            <person name="Kale V."/>
            <person name="Holt S."/>
            <person name="Cochrane G."/>
            <person name="Meng A."/>
            <person name="Brown T."/>
            <person name="Cohen L."/>
        </authorList>
    </citation>
    <scope>NUCLEOTIDE SEQUENCE</scope>
    <source>
        <strain evidence="13">DIVA3 518/3/11/1/6</strain>
    </source>
</reference>
<dbReference type="SUPFAM" id="SSF51735">
    <property type="entry name" value="NAD(P)-binding Rossmann-fold domains"/>
    <property type="match status" value="1"/>
</dbReference>
<feature type="binding site" evidence="8">
    <location>
        <position position="77"/>
    </location>
    <ligand>
        <name>NAD(+)</name>
        <dbReference type="ChEBI" id="CHEBI:57540"/>
    </ligand>
</feature>
<evidence type="ECO:0000256" key="6">
    <source>
        <dbReference type="PIRSR" id="PIRSR000102-1"/>
    </source>
</evidence>
<dbReference type="InterPro" id="IPR001557">
    <property type="entry name" value="L-lactate/malate_DH"/>
</dbReference>
<dbReference type="InterPro" id="IPR036291">
    <property type="entry name" value="NAD(P)-bd_dom_sf"/>
</dbReference>
<dbReference type="GO" id="GO:0006099">
    <property type="term" value="P:tricarboxylic acid cycle"/>
    <property type="evidence" value="ECO:0007669"/>
    <property type="project" value="UniProtKB-KW"/>
</dbReference>
<feature type="binding site" evidence="7">
    <location>
        <position position="70"/>
    </location>
    <ligand>
        <name>substrate</name>
    </ligand>
</feature>
<dbReference type="NCBIfam" id="TIGR01759">
    <property type="entry name" value="MalateDH-SF1"/>
    <property type="match status" value="1"/>
</dbReference>
<dbReference type="FunFam" id="3.40.50.720:FF:000010">
    <property type="entry name" value="Malate dehydrogenase"/>
    <property type="match status" value="1"/>
</dbReference>
<gene>
    <name evidence="13" type="ORF">VSP0166_LOCUS5338</name>
</gene>
<feature type="binding site" evidence="7">
    <location>
        <position position="64"/>
    </location>
    <ligand>
        <name>substrate</name>
    </ligand>
</feature>
<protein>
    <recommendedName>
        <fullName evidence="3 10">Malate dehydrogenase</fullName>
        <ecNumber evidence="3 10">1.1.1.37</ecNumber>
    </recommendedName>
</protein>
<dbReference type="PANTHER" id="PTHR23382">
    <property type="entry name" value="MALATE DEHYDROGENASE"/>
    <property type="match status" value="1"/>
</dbReference>
<keyword evidence="10" id="KW-0816">Tricarboxylic acid cycle</keyword>
<dbReference type="GO" id="GO:0030060">
    <property type="term" value="F:L-malate dehydrogenase (NAD+) activity"/>
    <property type="evidence" value="ECO:0007669"/>
    <property type="project" value="UniProtKB-EC"/>
</dbReference>
<dbReference type="NCBIfam" id="NF003916">
    <property type="entry name" value="PRK05442.1"/>
    <property type="match status" value="1"/>
</dbReference>
<comment type="catalytic activity">
    <reaction evidence="10">
        <text>(S)-malate + NAD(+) = oxaloacetate + NADH + H(+)</text>
        <dbReference type="Rhea" id="RHEA:21432"/>
        <dbReference type="ChEBI" id="CHEBI:15378"/>
        <dbReference type="ChEBI" id="CHEBI:15589"/>
        <dbReference type="ChEBI" id="CHEBI:16452"/>
        <dbReference type="ChEBI" id="CHEBI:57540"/>
        <dbReference type="ChEBI" id="CHEBI:57945"/>
        <dbReference type="EC" id="1.1.1.37"/>
    </reaction>
</comment>
<evidence type="ECO:0000256" key="2">
    <source>
        <dbReference type="ARBA" id="ARBA00009613"/>
    </source>
</evidence>
<dbReference type="PIRSF" id="PIRSF000102">
    <property type="entry name" value="Lac_mal_DH"/>
    <property type="match status" value="1"/>
</dbReference>
<dbReference type="EC" id="1.1.1.37" evidence="3 10"/>